<name>A0AAD6I5S5_PENCN</name>
<dbReference type="Proteomes" id="UP001219568">
    <property type="component" value="Unassembled WGS sequence"/>
</dbReference>
<accession>A0AAD6I5S5</accession>
<reference evidence="1" key="1">
    <citation type="journal article" date="2023" name="IMA Fungus">
        <title>Comparative genomic study of the Penicillium genus elucidates a diverse pangenome and 15 lateral gene transfer events.</title>
        <authorList>
            <person name="Petersen C."/>
            <person name="Sorensen T."/>
            <person name="Nielsen M.R."/>
            <person name="Sondergaard T.E."/>
            <person name="Sorensen J.L."/>
            <person name="Fitzpatrick D.A."/>
            <person name="Frisvad J.C."/>
            <person name="Nielsen K.L."/>
        </authorList>
    </citation>
    <scope>NUCLEOTIDE SEQUENCE</scope>
    <source>
        <strain evidence="1">IBT 15450</strain>
    </source>
</reference>
<evidence type="ECO:0000313" key="1">
    <source>
        <dbReference type="EMBL" id="KAJ6034430.1"/>
    </source>
</evidence>
<reference evidence="1" key="2">
    <citation type="submission" date="2023-01" db="EMBL/GenBank/DDBJ databases">
        <authorList>
            <person name="Petersen C."/>
        </authorList>
    </citation>
    <scope>NUCLEOTIDE SEQUENCE</scope>
    <source>
        <strain evidence="1">IBT 15450</strain>
    </source>
</reference>
<dbReference type="EMBL" id="JAQJZL010000010">
    <property type="protein sequence ID" value="KAJ6034430.1"/>
    <property type="molecule type" value="Genomic_DNA"/>
</dbReference>
<evidence type="ECO:0000313" key="2">
    <source>
        <dbReference type="Proteomes" id="UP001219568"/>
    </source>
</evidence>
<sequence>MTPISLKAVGGAAAVYLLGQQIQCPFVAIPLIGDAVAMTVAQVGSAAASFGGAIAAAHFAKARDLEGRDTQITAPPGVPQYNFDMCAESLSDPSVTVTVNGPVENNGIKIDGLPSTCMVLSTVFDGNAAGGAVPTPCGSACLLYNNLNQDEYGQMQSTFNKLQNL</sequence>
<comment type="caution">
    <text evidence="1">The sequence shown here is derived from an EMBL/GenBank/DDBJ whole genome shotgun (WGS) entry which is preliminary data.</text>
</comment>
<dbReference type="AlphaFoldDB" id="A0AAD6I5S5"/>
<gene>
    <name evidence="1" type="ORF">N7460_008605</name>
</gene>
<keyword evidence="2" id="KW-1185">Reference proteome</keyword>
<organism evidence="1 2">
    <name type="scientific">Penicillium canescens</name>
    <dbReference type="NCBI Taxonomy" id="5083"/>
    <lineage>
        <taxon>Eukaryota</taxon>
        <taxon>Fungi</taxon>
        <taxon>Dikarya</taxon>
        <taxon>Ascomycota</taxon>
        <taxon>Pezizomycotina</taxon>
        <taxon>Eurotiomycetes</taxon>
        <taxon>Eurotiomycetidae</taxon>
        <taxon>Eurotiales</taxon>
        <taxon>Aspergillaceae</taxon>
        <taxon>Penicillium</taxon>
    </lineage>
</organism>
<protein>
    <submittedName>
        <fullName evidence="1">Uncharacterized protein</fullName>
    </submittedName>
</protein>
<proteinExistence type="predicted"/>